<dbReference type="NCBIfam" id="TIGR03102">
    <property type="entry name" value="halo_cynanin"/>
    <property type="match status" value="1"/>
</dbReference>
<dbReference type="InterPro" id="IPR008972">
    <property type="entry name" value="Cupredoxin"/>
</dbReference>
<dbReference type="SUPFAM" id="SSF49503">
    <property type="entry name" value="Cupredoxins"/>
    <property type="match status" value="1"/>
</dbReference>
<evidence type="ECO:0000259" key="7">
    <source>
        <dbReference type="Pfam" id="PF00127"/>
    </source>
</evidence>
<dbReference type="InterPro" id="IPR000923">
    <property type="entry name" value="BlueCu_1"/>
</dbReference>
<dbReference type="InterPro" id="IPR002387">
    <property type="entry name" value="Plastocyanin"/>
</dbReference>
<keyword evidence="1" id="KW-0813">Transport</keyword>
<feature type="region of interest" description="Disordered" evidence="6">
    <location>
        <begin position="43"/>
        <end position="65"/>
    </location>
</feature>
<comment type="cofactor">
    <cofactor evidence="5">
        <name>Cu(2+)</name>
        <dbReference type="ChEBI" id="CHEBI:29036"/>
    </cofactor>
    <text evidence="5">The crystal structure with reduced Cu(1+) has also been determined.</text>
</comment>
<dbReference type="Proteomes" id="UP001595925">
    <property type="component" value="Unassembled WGS sequence"/>
</dbReference>
<keyword evidence="9" id="KW-1185">Reference proteome</keyword>
<evidence type="ECO:0000256" key="5">
    <source>
        <dbReference type="PIRSR" id="PIRSR602387-1"/>
    </source>
</evidence>
<evidence type="ECO:0000256" key="4">
    <source>
        <dbReference type="ARBA" id="ARBA00023008"/>
    </source>
</evidence>
<evidence type="ECO:0000256" key="6">
    <source>
        <dbReference type="SAM" id="MobiDB-lite"/>
    </source>
</evidence>
<dbReference type="InterPro" id="IPR028871">
    <property type="entry name" value="BlueCu_1_BS"/>
</dbReference>
<gene>
    <name evidence="8" type="ORF">ACFPFO_14870</name>
</gene>
<dbReference type="PROSITE" id="PS51257">
    <property type="entry name" value="PROKAR_LIPOPROTEIN"/>
    <property type="match status" value="1"/>
</dbReference>
<dbReference type="RefSeq" id="WP_224828439.1">
    <property type="nucleotide sequence ID" value="NZ_JAIVEF010000006.1"/>
</dbReference>
<name>A0ABD5QHH8_9EURY</name>
<dbReference type="PRINTS" id="PR00157">
    <property type="entry name" value="PLASTOCYANIN"/>
</dbReference>
<evidence type="ECO:0000256" key="1">
    <source>
        <dbReference type="ARBA" id="ARBA00022448"/>
    </source>
</evidence>
<proteinExistence type="predicted"/>
<feature type="binding site" evidence="5">
    <location>
        <position position="135"/>
    </location>
    <ligand>
        <name>Cu cation</name>
        <dbReference type="ChEBI" id="CHEBI:23378"/>
    </ligand>
</feature>
<dbReference type="EMBL" id="JBHSJG010000038">
    <property type="protein sequence ID" value="MFC4989025.1"/>
    <property type="molecule type" value="Genomic_DNA"/>
</dbReference>
<protein>
    <submittedName>
        <fullName evidence="8">Halocyanin domain-containing protein</fullName>
    </submittedName>
</protein>
<evidence type="ECO:0000256" key="3">
    <source>
        <dbReference type="ARBA" id="ARBA00022982"/>
    </source>
</evidence>
<dbReference type="CDD" id="cd04220">
    <property type="entry name" value="Halocyanin"/>
    <property type="match status" value="1"/>
</dbReference>
<evidence type="ECO:0000256" key="2">
    <source>
        <dbReference type="ARBA" id="ARBA00022723"/>
    </source>
</evidence>
<keyword evidence="4 5" id="KW-0186">Copper</keyword>
<accession>A0ABD5QHH8</accession>
<keyword evidence="3" id="KW-0249">Electron transport</keyword>
<dbReference type="Gene3D" id="2.60.40.420">
    <property type="entry name" value="Cupredoxins - blue copper proteins"/>
    <property type="match status" value="1"/>
</dbReference>
<feature type="binding site" evidence="5">
    <location>
        <position position="132"/>
    </location>
    <ligand>
        <name>Cu cation</name>
        <dbReference type="ChEBI" id="CHEBI:23378"/>
    </ligand>
</feature>
<keyword evidence="2 5" id="KW-0479">Metal-binding</keyword>
<feature type="domain" description="Blue (type 1) copper" evidence="7">
    <location>
        <begin position="62"/>
        <end position="146"/>
    </location>
</feature>
<dbReference type="InterPro" id="IPR017533">
    <property type="entry name" value="Halocyanin"/>
</dbReference>
<dbReference type="GO" id="GO:0046872">
    <property type="term" value="F:metal ion binding"/>
    <property type="evidence" value="ECO:0007669"/>
    <property type="project" value="UniProtKB-KW"/>
</dbReference>
<dbReference type="Pfam" id="PF00127">
    <property type="entry name" value="Copper-bind"/>
    <property type="match status" value="1"/>
</dbReference>
<feature type="binding site" evidence="5">
    <location>
        <position position="140"/>
    </location>
    <ligand>
        <name>Cu cation</name>
        <dbReference type="ChEBI" id="CHEBI:23378"/>
    </ligand>
</feature>
<sequence>MRSTSRRPLLVACAFALAGCLGEDDPYADEEMVENEPDYGGWLGNADHPGTVDRTGEGETGVEVGAGRDGLAFFPTAIRVDRGTTVVWEWTGAGGRHNVVEREGTFESDQTGEAGHTFEHKFEAEGRYAYICTPHERQGMKGAVDVV</sequence>
<organism evidence="8 9">
    <name type="scientific">Saliphagus infecundisoli</name>
    <dbReference type="NCBI Taxonomy" id="1849069"/>
    <lineage>
        <taxon>Archaea</taxon>
        <taxon>Methanobacteriati</taxon>
        <taxon>Methanobacteriota</taxon>
        <taxon>Stenosarchaea group</taxon>
        <taxon>Halobacteria</taxon>
        <taxon>Halobacteriales</taxon>
        <taxon>Natrialbaceae</taxon>
        <taxon>Saliphagus</taxon>
    </lineage>
</organism>
<evidence type="ECO:0000313" key="9">
    <source>
        <dbReference type="Proteomes" id="UP001595925"/>
    </source>
</evidence>
<evidence type="ECO:0000313" key="8">
    <source>
        <dbReference type="EMBL" id="MFC4989025.1"/>
    </source>
</evidence>
<reference evidence="8 9" key="1">
    <citation type="journal article" date="2019" name="Int. J. Syst. Evol. Microbiol.">
        <title>The Global Catalogue of Microorganisms (GCM) 10K type strain sequencing project: providing services to taxonomists for standard genome sequencing and annotation.</title>
        <authorList>
            <consortium name="The Broad Institute Genomics Platform"/>
            <consortium name="The Broad Institute Genome Sequencing Center for Infectious Disease"/>
            <person name="Wu L."/>
            <person name="Ma J."/>
        </authorList>
    </citation>
    <scope>NUCLEOTIDE SEQUENCE [LARGE SCALE GENOMIC DNA]</scope>
    <source>
        <strain evidence="8 9">CGMCC 1.15824</strain>
    </source>
</reference>
<comment type="caution">
    <text evidence="8">The sequence shown here is derived from an EMBL/GenBank/DDBJ whole genome shotgun (WGS) entry which is preliminary data.</text>
</comment>
<dbReference type="AlphaFoldDB" id="A0ABD5QHH8"/>
<dbReference type="PROSITE" id="PS00196">
    <property type="entry name" value="COPPER_BLUE"/>
    <property type="match status" value="1"/>
</dbReference>
<feature type="binding site" evidence="5">
    <location>
        <position position="97"/>
    </location>
    <ligand>
        <name>Cu cation</name>
        <dbReference type="ChEBI" id="CHEBI:23378"/>
    </ligand>
</feature>